<name>A0A255H2D9_9ACTN</name>
<keyword evidence="4 6" id="KW-0472">Membrane</keyword>
<dbReference type="GO" id="GO:0016020">
    <property type="term" value="C:membrane"/>
    <property type="evidence" value="ECO:0007669"/>
    <property type="project" value="UniProtKB-SubCell"/>
</dbReference>
<dbReference type="AlphaFoldDB" id="A0A255H2D9"/>
<evidence type="ECO:0000313" key="7">
    <source>
        <dbReference type="EMBL" id="OYO21516.1"/>
    </source>
</evidence>
<protein>
    <recommendedName>
        <fullName evidence="9">Metalloprotease</fullName>
    </recommendedName>
</protein>
<comment type="caution">
    <text evidence="7">The sequence shown here is derived from an EMBL/GenBank/DDBJ whole genome shotgun (WGS) entry which is preliminary data.</text>
</comment>
<evidence type="ECO:0000256" key="6">
    <source>
        <dbReference type="SAM" id="Phobius"/>
    </source>
</evidence>
<sequence length="395" mass="42709">MSWQDPNPFRGQGGSNPFGGSPFTPPPGAGQPGQPGPGVPQHQQNPFGAPPGAPPFQLPQHPQQPYPMPMPGPPAAPRRKGRPALIIAAVAVALAVVITSFVLITRPDQQAAVPTGVPVPPPPAPASPVETPTPSAESPVSQSPSPTSTPTARPTPSRAPGPRSQPPVDPPTGPYLGVKVLADNPIYGIQLSRWSCPGLEPAAPAQADRAKAWVDKSFDCMMQRYTPLVEQSGNTLPRPQTSYFTGSFNSPCGTWRNIVAYYCGADQVIYIDYAVLSKYDDNVRLGAVHLLFHEFGHHVQQRVGILGAGANSTAEDANQRQRRIELQVECFTYLQVQTWDRWTAADEPQFRAWARQDQDSLHGKGTSFTYWFERSLGQNRLGVCNTWVAPLNRVA</sequence>
<feature type="region of interest" description="Disordered" evidence="5">
    <location>
        <begin position="1"/>
        <end position="79"/>
    </location>
</feature>
<dbReference type="RefSeq" id="WP_094364058.1">
    <property type="nucleotide sequence ID" value="NZ_NMVQ01000014.1"/>
</dbReference>
<evidence type="ECO:0008006" key="9">
    <source>
        <dbReference type="Google" id="ProtNLM"/>
    </source>
</evidence>
<comment type="subcellular location">
    <subcellularLocation>
        <location evidence="1">Membrane</location>
        <topology evidence="1">Single-pass membrane protein</topology>
    </subcellularLocation>
</comment>
<feature type="compositionally biased region" description="Pro residues" evidence="5">
    <location>
        <begin position="157"/>
        <end position="173"/>
    </location>
</feature>
<reference evidence="7 8" key="1">
    <citation type="submission" date="2017-07" db="EMBL/GenBank/DDBJ databases">
        <title>Draft whole genome sequences of clinical Proprionibacteriaceae strains.</title>
        <authorList>
            <person name="Bernier A.-M."/>
            <person name="Bernard K."/>
            <person name="Domingo M.-C."/>
        </authorList>
    </citation>
    <scope>NUCLEOTIDE SEQUENCE [LARGE SCALE GENOMIC DNA]</scope>
    <source>
        <strain evidence="7 8">NML 130396</strain>
    </source>
</reference>
<proteinExistence type="predicted"/>
<evidence type="ECO:0000256" key="2">
    <source>
        <dbReference type="ARBA" id="ARBA00022692"/>
    </source>
</evidence>
<dbReference type="Proteomes" id="UP000216311">
    <property type="component" value="Unassembled WGS sequence"/>
</dbReference>
<accession>A0A255H2D9</accession>
<feature type="compositionally biased region" description="Pro residues" evidence="5">
    <location>
        <begin position="48"/>
        <end position="76"/>
    </location>
</feature>
<feature type="transmembrane region" description="Helical" evidence="6">
    <location>
        <begin position="84"/>
        <end position="104"/>
    </location>
</feature>
<feature type="region of interest" description="Disordered" evidence="5">
    <location>
        <begin position="112"/>
        <end position="175"/>
    </location>
</feature>
<feature type="compositionally biased region" description="Low complexity" evidence="5">
    <location>
        <begin position="127"/>
        <end position="156"/>
    </location>
</feature>
<dbReference type="EMBL" id="NMVQ01000014">
    <property type="protein sequence ID" value="OYO21516.1"/>
    <property type="molecule type" value="Genomic_DNA"/>
</dbReference>
<dbReference type="PANTHER" id="PTHR30168:SF0">
    <property type="entry name" value="INNER MEMBRANE PROTEIN"/>
    <property type="match status" value="1"/>
</dbReference>
<evidence type="ECO:0000313" key="8">
    <source>
        <dbReference type="Proteomes" id="UP000216311"/>
    </source>
</evidence>
<keyword evidence="8" id="KW-1185">Reference proteome</keyword>
<evidence type="ECO:0000256" key="1">
    <source>
        <dbReference type="ARBA" id="ARBA00004167"/>
    </source>
</evidence>
<gene>
    <name evidence="7" type="ORF">CGZ93_10270</name>
</gene>
<dbReference type="PANTHER" id="PTHR30168">
    <property type="entry name" value="PUTATIVE MEMBRANE PROTEIN YPFJ"/>
    <property type="match status" value="1"/>
</dbReference>
<dbReference type="InterPro" id="IPR007343">
    <property type="entry name" value="Uncharacterised_pept_Zn_put"/>
</dbReference>
<feature type="compositionally biased region" description="Pro residues" evidence="5">
    <location>
        <begin position="117"/>
        <end position="126"/>
    </location>
</feature>
<evidence type="ECO:0000256" key="3">
    <source>
        <dbReference type="ARBA" id="ARBA00022989"/>
    </source>
</evidence>
<feature type="compositionally biased region" description="Pro residues" evidence="5">
    <location>
        <begin position="23"/>
        <end position="38"/>
    </location>
</feature>
<keyword evidence="3 6" id="KW-1133">Transmembrane helix</keyword>
<dbReference type="Pfam" id="PF04228">
    <property type="entry name" value="Zn_peptidase"/>
    <property type="match status" value="1"/>
</dbReference>
<organism evidence="7 8">
    <name type="scientific">Enemella dayhoffiae</name>
    <dbReference type="NCBI Taxonomy" id="2016507"/>
    <lineage>
        <taxon>Bacteria</taxon>
        <taxon>Bacillati</taxon>
        <taxon>Actinomycetota</taxon>
        <taxon>Actinomycetes</taxon>
        <taxon>Propionibacteriales</taxon>
        <taxon>Propionibacteriaceae</taxon>
        <taxon>Enemella</taxon>
    </lineage>
</organism>
<dbReference type="OrthoDB" id="3508456at2"/>
<evidence type="ECO:0000256" key="5">
    <source>
        <dbReference type="SAM" id="MobiDB-lite"/>
    </source>
</evidence>
<evidence type="ECO:0000256" key="4">
    <source>
        <dbReference type="ARBA" id="ARBA00023136"/>
    </source>
</evidence>
<keyword evidence="2 6" id="KW-0812">Transmembrane</keyword>